<evidence type="ECO:0000256" key="2">
    <source>
        <dbReference type="ARBA" id="ARBA00011738"/>
    </source>
</evidence>
<dbReference type="Gene3D" id="2.40.480.10">
    <property type="entry name" value="Allene oxide cyclase-like"/>
    <property type="match status" value="1"/>
</dbReference>
<comment type="subunit">
    <text evidence="2 4">Homodimer.</text>
</comment>
<evidence type="ECO:0000313" key="5">
    <source>
        <dbReference type="EMBL" id="CAJ1971698.1"/>
    </source>
</evidence>
<proteinExistence type="inferred from homology"/>
<gene>
    <name evidence="5" type="ORF">AYBTSS11_LOCUS23700</name>
</gene>
<protein>
    <recommendedName>
        <fullName evidence="4">Dirigent protein</fullName>
    </recommendedName>
</protein>
<name>A0AA86SSB6_9FABA</name>
<dbReference type="Gramene" id="rna-AYBTSS11_LOCUS23700">
    <property type="protein sequence ID" value="CAJ1971698.1"/>
    <property type="gene ID" value="gene-AYBTSS11_LOCUS23700"/>
</dbReference>
<keyword evidence="4" id="KW-0052">Apoplast</keyword>
<evidence type="ECO:0000313" key="6">
    <source>
        <dbReference type="Proteomes" id="UP001189624"/>
    </source>
</evidence>
<comment type="similarity">
    <text evidence="1 4">Belongs to the plant dirigent protein family.</text>
</comment>
<dbReference type="InterPro" id="IPR004265">
    <property type="entry name" value="Dirigent"/>
</dbReference>
<accession>A0AA86SSB6</accession>
<dbReference type="PANTHER" id="PTHR21495">
    <property type="entry name" value="NUCLEOPORIN-RELATED"/>
    <property type="match status" value="1"/>
</dbReference>
<dbReference type="Proteomes" id="UP001189624">
    <property type="component" value="Chromosome 8"/>
</dbReference>
<reference evidence="5" key="1">
    <citation type="submission" date="2023-10" db="EMBL/GenBank/DDBJ databases">
        <authorList>
            <person name="Domelevo Entfellner J.-B."/>
        </authorList>
    </citation>
    <scope>NUCLEOTIDE SEQUENCE</scope>
</reference>
<dbReference type="Pfam" id="PF03018">
    <property type="entry name" value="Dirigent"/>
    <property type="match status" value="1"/>
</dbReference>
<dbReference type="GO" id="GO:0048046">
    <property type="term" value="C:apoplast"/>
    <property type="evidence" value="ECO:0007669"/>
    <property type="project" value="UniProtKB-SubCell"/>
</dbReference>
<dbReference type="InterPro" id="IPR044859">
    <property type="entry name" value="Allene_oxi_cyc_Dirigent"/>
</dbReference>
<dbReference type="AlphaFoldDB" id="A0AA86SSB6"/>
<evidence type="ECO:0000256" key="1">
    <source>
        <dbReference type="ARBA" id="ARBA00010746"/>
    </source>
</evidence>
<comment type="function">
    <text evidence="4">Dirigent proteins impart stereoselectivity on the phenoxy radical-coupling reaction, yielding optically active lignans from two molecules of coniferyl alcohol in the biosynthesis of lignans, flavonolignans, and alkaloids and thus plays a central role in plant secondary metabolism.</text>
</comment>
<evidence type="ECO:0000256" key="3">
    <source>
        <dbReference type="ARBA" id="ARBA00022525"/>
    </source>
</evidence>
<keyword evidence="6" id="KW-1185">Reference proteome</keyword>
<dbReference type="EMBL" id="OY731405">
    <property type="protein sequence ID" value="CAJ1971698.1"/>
    <property type="molecule type" value="Genomic_DNA"/>
</dbReference>
<evidence type="ECO:0000256" key="4">
    <source>
        <dbReference type="RuleBase" id="RU363099"/>
    </source>
</evidence>
<dbReference type="GO" id="GO:0009699">
    <property type="term" value="P:phenylpropanoid biosynthetic process"/>
    <property type="evidence" value="ECO:0007669"/>
    <property type="project" value="UniProtKB-ARBA"/>
</dbReference>
<comment type="subcellular location">
    <subcellularLocation>
        <location evidence="4">Secreted</location>
        <location evidence="4">Extracellular space</location>
        <location evidence="4">Apoplast</location>
    </subcellularLocation>
</comment>
<keyword evidence="3 4" id="KW-0964">Secreted</keyword>
<sequence length="180" mass="19859">MTLTLLFSSVTAAENCNFSEYISPKSLGLKKEKLLHLHFFFHDVARGANVTAESVAQAKTSNASPTRFGFLVIADDPLTIGRDIRSKVVGKAQGLYGFSDRSEISLFMLLNLVFTEGEFSGSSVSMLGRNPIFHKKRELPIVGGTGVFKLARGQAYLKKIILDDDTGVAIVEYNLYVFHY</sequence>
<organism evidence="5 6">
    <name type="scientific">Sphenostylis stenocarpa</name>
    <dbReference type="NCBI Taxonomy" id="92480"/>
    <lineage>
        <taxon>Eukaryota</taxon>
        <taxon>Viridiplantae</taxon>
        <taxon>Streptophyta</taxon>
        <taxon>Embryophyta</taxon>
        <taxon>Tracheophyta</taxon>
        <taxon>Spermatophyta</taxon>
        <taxon>Magnoliopsida</taxon>
        <taxon>eudicotyledons</taxon>
        <taxon>Gunneridae</taxon>
        <taxon>Pentapetalae</taxon>
        <taxon>rosids</taxon>
        <taxon>fabids</taxon>
        <taxon>Fabales</taxon>
        <taxon>Fabaceae</taxon>
        <taxon>Papilionoideae</taxon>
        <taxon>50 kb inversion clade</taxon>
        <taxon>NPAAA clade</taxon>
        <taxon>indigoferoid/millettioid clade</taxon>
        <taxon>Phaseoleae</taxon>
        <taxon>Sphenostylis</taxon>
    </lineage>
</organism>